<name>A0ABX9GUY1_MARNT</name>
<feature type="compositionally biased region" description="Low complexity" evidence="1">
    <location>
        <begin position="61"/>
        <end position="82"/>
    </location>
</feature>
<comment type="caution">
    <text evidence="2">The sequence shown here is derived from an EMBL/GenBank/DDBJ whole genome shotgun (WGS) entry which is preliminary data.</text>
</comment>
<evidence type="ECO:0000256" key="1">
    <source>
        <dbReference type="SAM" id="MobiDB-lite"/>
    </source>
</evidence>
<evidence type="ECO:0008006" key="4">
    <source>
        <dbReference type="Google" id="ProtNLM"/>
    </source>
</evidence>
<feature type="region of interest" description="Disordered" evidence="1">
    <location>
        <begin position="18"/>
        <end position="241"/>
    </location>
</feature>
<feature type="compositionally biased region" description="Polar residues" evidence="1">
    <location>
        <begin position="230"/>
        <end position="241"/>
    </location>
</feature>
<feature type="compositionally biased region" description="Polar residues" evidence="1">
    <location>
        <begin position="200"/>
        <end position="210"/>
    </location>
</feature>
<feature type="compositionally biased region" description="Gly residues" evidence="1">
    <location>
        <begin position="141"/>
        <end position="171"/>
    </location>
</feature>
<feature type="compositionally biased region" description="Gly residues" evidence="1">
    <location>
        <begin position="37"/>
        <end position="48"/>
    </location>
</feature>
<evidence type="ECO:0000313" key="3">
    <source>
        <dbReference type="Proteomes" id="UP000253065"/>
    </source>
</evidence>
<accession>A0ABX9GUY1</accession>
<dbReference type="Proteomes" id="UP000253065">
    <property type="component" value="Unassembled WGS sequence"/>
</dbReference>
<protein>
    <recommendedName>
        <fullName evidence="4">Conjugal transfer protein TrbL</fullName>
    </recommendedName>
</protein>
<reference evidence="2 3" key="1">
    <citation type="submission" date="2018-06" db="EMBL/GenBank/DDBJ databases">
        <title>Freshwater and sediment microbial communities from various areas in North America, analyzing microbe dynamics in response to fracking.</title>
        <authorList>
            <person name="Lamendella R."/>
        </authorList>
    </citation>
    <scope>NUCLEOTIDE SEQUENCE [LARGE SCALE GENOMIC DNA]</scope>
    <source>
        <strain evidence="2 3">114E_o</strain>
    </source>
</reference>
<sequence length="241" mass="23083">GGAMAVSEASKLAGEQLGGAAAASGGSPGGSSFLGVQSGGRGSSGGAGPLPMPGSPGGSSSGAAASGGSPGGSSPSGQSGPGRMAHAAQTMKNLGGAAKQTLGGRLMGDYNASHGSFGGSMAQQMRAERLGMAQDDQSHTGGAGSPGGNSRSGGMSGSIGPGSAGAAGGATPGWVAQTGGFDNLSPDDQAKASAAHAEWQESNPDRNTVGVNDYVSYVQEQHQERMEAEQGQSYQSPAGQK</sequence>
<feature type="non-terminal residue" evidence="2">
    <location>
        <position position="1"/>
    </location>
</feature>
<evidence type="ECO:0000313" key="2">
    <source>
        <dbReference type="EMBL" id="RBP68724.1"/>
    </source>
</evidence>
<keyword evidence="3" id="KW-1185">Reference proteome</keyword>
<organism evidence="2 3">
    <name type="scientific">Marinobacter nauticus</name>
    <name type="common">Marinobacter hydrocarbonoclasticus</name>
    <name type="synonym">Marinobacter aquaeolei</name>
    <dbReference type="NCBI Taxonomy" id="2743"/>
    <lineage>
        <taxon>Bacteria</taxon>
        <taxon>Pseudomonadati</taxon>
        <taxon>Pseudomonadota</taxon>
        <taxon>Gammaproteobacteria</taxon>
        <taxon>Pseudomonadales</taxon>
        <taxon>Marinobacteraceae</taxon>
        <taxon>Marinobacter</taxon>
    </lineage>
</organism>
<proteinExistence type="predicted"/>
<dbReference type="EMBL" id="QNSA01000017">
    <property type="protein sequence ID" value="RBP68724.1"/>
    <property type="molecule type" value="Genomic_DNA"/>
</dbReference>
<gene>
    <name evidence="2" type="ORF">DET64_11739</name>
</gene>